<dbReference type="InterPro" id="IPR050406">
    <property type="entry name" value="FGGY_Carb_Kinase"/>
</dbReference>
<evidence type="ECO:0000256" key="2">
    <source>
        <dbReference type="ARBA" id="ARBA00022679"/>
    </source>
</evidence>
<dbReference type="CDD" id="cd07809">
    <property type="entry name" value="ASKHA_NBD_FGGY_BaXK-like"/>
    <property type="match status" value="1"/>
</dbReference>
<gene>
    <name evidence="6" type="ORF">IAB02_04625</name>
</gene>
<comment type="caution">
    <text evidence="6">The sequence shown here is derived from an EMBL/GenBank/DDBJ whole genome shotgun (WGS) entry which is preliminary data.</text>
</comment>
<dbReference type="Proteomes" id="UP000824072">
    <property type="component" value="Unassembled WGS sequence"/>
</dbReference>
<keyword evidence="2" id="KW-0808">Transferase</keyword>
<feature type="domain" description="Carbohydrate kinase FGGY C-terminal" evidence="5">
    <location>
        <begin position="274"/>
        <end position="471"/>
    </location>
</feature>
<evidence type="ECO:0000256" key="3">
    <source>
        <dbReference type="ARBA" id="ARBA00022777"/>
    </source>
</evidence>
<comment type="similarity">
    <text evidence="1">Belongs to the FGGY kinase family.</text>
</comment>
<evidence type="ECO:0000259" key="4">
    <source>
        <dbReference type="Pfam" id="PF00370"/>
    </source>
</evidence>
<dbReference type="PANTHER" id="PTHR43095">
    <property type="entry name" value="SUGAR KINASE"/>
    <property type="match status" value="1"/>
</dbReference>
<name>A0A9D1IBX0_9FIRM</name>
<sequence>MEIRQVIESGRTVLGIELGSTRIKAVLIDENHAPIASGSHEWENQLVDGIWTYSLEDAWKGLQDCYRDLKRDVAEKYGAKLTRFAAIGMSAMMHGYLPFDKEGRQLAGFRTWRNTITGQAAGELTKLFGFNIPQRWSIAHLYQAILNGEEHVKDIAYLTTLAGYMHWKLTGRKAMGVGEASGMFPIDSETGDFDARRIEAFDRLVADKGFPWKVRNILPEVLSAGEDAGCLTEEGAKLLDPSGELEAGIPMCPPEGDAGTGMVATNSVAVRTGNVSAGTSVFAMVVLERALKRVHEEIDMVTTPAGRPVAMVHCNNCTTDLNAWVSIFGEFAKEIGAQVDVGTLFGTLYRKALEGDKDCGDVVAFNFYSGEHIVGFSEGRPLLVRKPESKFTLANFMRAHLYAAVSVIKIGMEILIDEEKVKIDNIYGHGGFFKTKGVGQSILAAAIDAPVSVMETAGEGGAWGVALLAKYMVAREGNELLEDYLNNKVFAGKLGEKLEPNPEDVKGFNAFIQNYKAALAVERAAIENIR</sequence>
<proteinExistence type="inferred from homology"/>
<dbReference type="InterPro" id="IPR018485">
    <property type="entry name" value="FGGY_C"/>
</dbReference>
<protein>
    <submittedName>
        <fullName evidence="6">FGGY-family carbohydrate kinase</fullName>
    </submittedName>
</protein>
<dbReference type="Pfam" id="PF00370">
    <property type="entry name" value="FGGY_N"/>
    <property type="match status" value="1"/>
</dbReference>
<dbReference type="GO" id="GO:0016301">
    <property type="term" value="F:kinase activity"/>
    <property type="evidence" value="ECO:0007669"/>
    <property type="project" value="UniProtKB-KW"/>
</dbReference>
<dbReference type="EMBL" id="DVMU01000100">
    <property type="protein sequence ID" value="HIU33826.1"/>
    <property type="molecule type" value="Genomic_DNA"/>
</dbReference>
<reference evidence="6" key="1">
    <citation type="submission" date="2020-10" db="EMBL/GenBank/DDBJ databases">
        <authorList>
            <person name="Gilroy R."/>
        </authorList>
    </citation>
    <scope>NUCLEOTIDE SEQUENCE</scope>
    <source>
        <strain evidence="6">ChiHcec3-11533</strain>
    </source>
</reference>
<accession>A0A9D1IBX0</accession>
<keyword evidence="3 6" id="KW-0418">Kinase</keyword>
<dbReference type="Pfam" id="PF02782">
    <property type="entry name" value="FGGY_C"/>
    <property type="match status" value="1"/>
</dbReference>
<evidence type="ECO:0000313" key="6">
    <source>
        <dbReference type="EMBL" id="HIU33826.1"/>
    </source>
</evidence>
<organism evidence="6 7">
    <name type="scientific">Candidatus Pullichristensenella excrementigallinarum</name>
    <dbReference type="NCBI Taxonomy" id="2840907"/>
    <lineage>
        <taxon>Bacteria</taxon>
        <taxon>Bacillati</taxon>
        <taxon>Bacillota</taxon>
        <taxon>Clostridia</taxon>
        <taxon>Candidatus Pullichristensenella</taxon>
    </lineage>
</organism>
<dbReference type="SUPFAM" id="SSF53067">
    <property type="entry name" value="Actin-like ATPase domain"/>
    <property type="match status" value="2"/>
</dbReference>
<dbReference type="AlphaFoldDB" id="A0A9D1IBX0"/>
<dbReference type="PANTHER" id="PTHR43095:SF5">
    <property type="entry name" value="XYLULOSE KINASE"/>
    <property type="match status" value="1"/>
</dbReference>
<dbReference type="GO" id="GO:0005975">
    <property type="term" value="P:carbohydrate metabolic process"/>
    <property type="evidence" value="ECO:0007669"/>
    <property type="project" value="InterPro"/>
</dbReference>
<dbReference type="Gene3D" id="3.30.420.40">
    <property type="match status" value="2"/>
</dbReference>
<evidence type="ECO:0000313" key="7">
    <source>
        <dbReference type="Proteomes" id="UP000824072"/>
    </source>
</evidence>
<dbReference type="InterPro" id="IPR018484">
    <property type="entry name" value="FGGY_N"/>
</dbReference>
<feature type="domain" description="Carbohydrate kinase FGGY N-terminal" evidence="4">
    <location>
        <begin position="13"/>
        <end position="239"/>
    </location>
</feature>
<dbReference type="InterPro" id="IPR043129">
    <property type="entry name" value="ATPase_NBD"/>
</dbReference>
<reference evidence="6" key="2">
    <citation type="journal article" date="2021" name="PeerJ">
        <title>Extensive microbial diversity within the chicken gut microbiome revealed by metagenomics and culture.</title>
        <authorList>
            <person name="Gilroy R."/>
            <person name="Ravi A."/>
            <person name="Getino M."/>
            <person name="Pursley I."/>
            <person name="Horton D.L."/>
            <person name="Alikhan N.F."/>
            <person name="Baker D."/>
            <person name="Gharbi K."/>
            <person name="Hall N."/>
            <person name="Watson M."/>
            <person name="Adriaenssens E.M."/>
            <person name="Foster-Nyarko E."/>
            <person name="Jarju S."/>
            <person name="Secka A."/>
            <person name="Antonio M."/>
            <person name="Oren A."/>
            <person name="Chaudhuri R.R."/>
            <person name="La Ragione R."/>
            <person name="Hildebrand F."/>
            <person name="Pallen M.J."/>
        </authorList>
    </citation>
    <scope>NUCLEOTIDE SEQUENCE</scope>
    <source>
        <strain evidence="6">ChiHcec3-11533</strain>
    </source>
</reference>
<evidence type="ECO:0000256" key="1">
    <source>
        <dbReference type="ARBA" id="ARBA00009156"/>
    </source>
</evidence>
<evidence type="ECO:0000259" key="5">
    <source>
        <dbReference type="Pfam" id="PF02782"/>
    </source>
</evidence>